<dbReference type="PANTHER" id="PTHR36115:SF4">
    <property type="entry name" value="MEMBRANE PROTEIN"/>
    <property type="match status" value="1"/>
</dbReference>
<feature type="domain" description="RDD" evidence="8">
    <location>
        <begin position="105"/>
        <end position="254"/>
    </location>
</feature>
<dbReference type="InterPro" id="IPR010432">
    <property type="entry name" value="RDD"/>
</dbReference>
<feature type="transmembrane region" description="Helical" evidence="7">
    <location>
        <begin position="159"/>
        <end position="186"/>
    </location>
</feature>
<feature type="transmembrane region" description="Helical" evidence="7">
    <location>
        <begin position="215"/>
        <end position="241"/>
    </location>
</feature>
<keyword evidence="2" id="KW-1003">Cell membrane</keyword>
<evidence type="ECO:0000256" key="2">
    <source>
        <dbReference type="ARBA" id="ARBA00022475"/>
    </source>
</evidence>
<sequence>MTSPEPPAQPPPPPAAPPTAGSGSNTVPPPPPHAPTGPAQTTGSRAASYAAQAGAAVTGAAARGGAWLERTATNMQPQTHNSAQPASAPGPTVVAFADSQTAVLANPVRRWIARIIDLAFVNALTAVIYFTFALIGAAIGRANSSEAVEGMLMAQAGRLGGYLLAFLLVLTLVWTYELIMVAIWGATVGKLLMRIRVVRADEGTRPGFGRSFLRWLIPGLCAYVPFVGGFGTLLCYLSLFIDTKLRQGFHDKAASTVVISTADR</sequence>
<evidence type="ECO:0000256" key="5">
    <source>
        <dbReference type="ARBA" id="ARBA00023136"/>
    </source>
</evidence>
<evidence type="ECO:0000313" key="10">
    <source>
        <dbReference type="Proteomes" id="UP001589707"/>
    </source>
</evidence>
<evidence type="ECO:0000256" key="4">
    <source>
        <dbReference type="ARBA" id="ARBA00022989"/>
    </source>
</evidence>
<evidence type="ECO:0000259" key="8">
    <source>
        <dbReference type="Pfam" id="PF06271"/>
    </source>
</evidence>
<gene>
    <name evidence="9" type="ORF">ACFFN1_11755</name>
</gene>
<dbReference type="Pfam" id="PF06271">
    <property type="entry name" value="RDD"/>
    <property type="match status" value="1"/>
</dbReference>
<feature type="transmembrane region" description="Helical" evidence="7">
    <location>
        <begin position="118"/>
        <end position="139"/>
    </location>
</feature>
<evidence type="ECO:0000256" key="1">
    <source>
        <dbReference type="ARBA" id="ARBA00004651"/>
    </source>
</evidence>
<organism evidence="9 10">
    <name type="scientific">Brevibacterium otitidis</name>
    <dbReference type="NCBI Taxonomy" id="53364"/>
    <lineage>
        <taxon>Bacteria</taxon>
        <taxon>Bacillati</taxon>
        <taxon>Actinomycetota</taxon>
        <taxon>Actinomycetes</taxon>
        <taxon>Micrococcales</taxon>
        <taxon>Brevibacteriaceae</taxon>
        <taxon>Brevibacterium</taxon>
    </lineage>
</organism>
<evidence type="ECO:0000256" key="6">
    <source>
        <dbReference type="SAM" id="MobiDB-lite"/>
    </source>
</evidence>
<feature type="compositionally biased region" description="Pro residues" evidence="6">
    <location>
        <begin position="1"/>
        <end position="17"/>
    </location>
</feature>
<protein>
    <submittedName>
        <fullName evidence="9">RDD family protein</fullName>
    </submittedName>
</protein>
<reference evidence="9 10" key="1">
    <citation type="submission" date="2024-09" db="EMBL/GenBank/DDBJ databases">
        <authorList>
            <person name="Sun Q."/>
            <person name="Mori K."/>
        </authorList>
    </citation>
    <scope>NUCLEOTIDE SEQUENCE [LARGE SCALE GENOMIC DNA]</scope>
    <source>
        <strain evidence="9 10">JCM 11683</strain>
    </source>
</reference>
<name>A0ABV5X559_9MICO</name>
<dbReference type="EMBL" id="JBHMAU010000071">
    <property type="protein sequence ID" value="MFB9777064.1"/>
    <property type="molecule type" value="Genomic_DNA"/>
</dbReference>
<dbReference type="Proteomes" id="UP001589707">
    <property type="component" value="Unassembled WGS sequence"/>
</dbReference>
<evidence type="ECO:0000256" key="7">
    <source>
        <dbReference type="SAM" id="Phobius"/>
    </source>
</evidence>
<feature type="region of interest" description="Disordered" evidence="6">
    <location>
        <begin position="1"/>
        <end position="50"/>
    </location>
</feature>
<evidence type="ECO:0000313" key="9">
    <source>
        <dbReference type="EMBL" id="MFB9777064.1"/>
    </source>
</evidence>
<evidence type="ECO:0000256" key="3">
    <source>
        <dbReference type="ARBA" id="ARBA00022692"/>
    </source>
</evidence>
<dbReference type="RefSeq" id="WP_376840969.1">
    <property type="nucleotide sequence ID" value="NZ_JBHMAU010000071.1"/>
</dbReference>
<dbReference type="InterPro" id="IPR051791">
    <property type="entry name" value="Pra-immunoreactive"/>
</dbReference>
<comment type="caution">
    <text evidence="9">The sequence shown here is derived from an EMBL/GenBank/DDBJ whole genome shotgun (WGS) entry which is preliminary data.</text>
</comment>
<proteinExistence type="predicted"/>
<keyword evidence="3 7" id="KW-0812">Transmembrane</keyword>
<dbReference type="PANTHER" id="PTHR36115">
    <property type="entry name" value="PROLINE-RICH ANTIGEN HOMOLOG-RELATED"/>
    <property type="match status" value="1"/>
</dbReference>
<feature type="compositionally biased region" description="Low complexity" evidence="6">
    <location>
        <begin position="36"/>
        <end position="50"/>
    </location>
</feature>
<keyword evidence="4 7" id="KW-1133">Transmembrane helix</keyword>
<accession>A0ABV5X559</accession>
<keyword evidence="10" id="KW-1185">Reference proteome</keyword>
<keyword evidence="5 7" id="KW-0472">Membrane</keyword>
<comment type="subcellular location">
    <subcellularLocation>
        <location evidence="1">Cell membrane</location>
        <topology evidence="1">Multi-pass membrane protein</topology>
    </subcellularLocation>
</comment>